<dbReference type="InterPro" id="IPR051181">
    <property type="entry name" value="CAF1_poly(A)_ribonucleases"/>
</dbReference>
<reference evidence="2 3" key="1">
    <citation type="submission" date="2022-12" db="EMBL/GenBank/DDBJ databases">
        <title>Chromosome-level genome of Tegillarca granosa.</title>
        <authorList>
            <person name="Kim J."/>
        </authorList>
    </citation>
    <scope>NUCLEOTIDE SEQUENCE [LARGE SCALE GENOMIC DNA]</scope>
    <source>
        <strain evidence="2">Teg-2019</strain>
        <tissue evidence="2">Adductor muscle</tissue>
    </source>
</reference>
<dbReference type="PANTHER" id="PTHR15092">
    <property type="entry name" value="POLY A -SPECIFIC RIBONUCLEASE/TARGET OF EGR1, MEMBER 1"/>
    <property type="match status" value="1"/>
</dbReference>
<evidence type="ECO:0000313" key="3">
    <source>
        <dbReference type="Proteomes" id="UP001217089"/>
    </source>
</evidence>
<accession>A0ABQ9F628</accession>
<gene>
    <name evidence="2" type="ORF">KUTeg_010207</name>
</gene>
<protein>
    <submittedName>
        <fullName evidence="2">Uncharacterized protein</fullName>
    </submittedName>
</protein>
<dbReference type="PANTHER" id="PTHR15092:SF22">
    <property type="entry name" value="POLY(A)-SPECIFIC RIBONUCLEASE PNLDC1"/>
    <property type="match status" value="1"/>
</dbReference>
<name>A0ABQ9F628_TEGGR</name>
<dbReference type="Gene3D" id="3.30.420.10">
    <property type="entry name" value="Ribonuclease H-like superfamily/Ribonuclease H"/>
    <property type="match status" value="1"/>
</dbReference>
<comment type="caution">
    <text evidence="2">The sequence shown here is derived from an EMBL/GenBank/DDBJ whole genome shotgun (WGS) entry which is preliminary data.</text>
</comment>
<dbReference type="InterPro" id="IPR006941">
    <property type="entry name" value="RNase_CAF1"/>
</dbReference>
<evidence type="ECO:0000256" key="1">
    <source>
        <dbReference type="ARBA" id="ARBA00008372"/>
    </source>
</evidence>
<dbReference type="EMBL" id="JARBDR010000440">
    <property type="protein sequence ID" value="KAJ8312834.1"/>
    <property type="molecule type" value="Genomic_DNA"/>
</dbReference>
<organism evidence="2 3">
    <name type="scientific">Tegillarca granosa</name>
    <name type="common">Malaysian cockle</name>
    <name type="synonym">Anadara granosa</name>
    <dbReference type="NCBI Taxonomy" id="220873"/>
    <lineage>
        <taxon>Eukaryota</taxon>
        <taxon>Metazoa</taxon>
        <taxon>Spiralia</taxon>
        <taxon>Lophotrochozoa</taxon>
        <taxon>Mollusca</taxon>
        <taxon>Bivalvia</taxon>
        <taxon>Autobranchia</taxon>
        <taxon>Pteriomorphia</taxon>
        <taxon>Arcoida</taxon>
        <taxon>Arcoidea</taxon>
        <taxon>Arcidae</taxon>
        <taxon>Tegillarca</taxon>
    </lineage>
</organism>
<evidence type="ECO:0000313" key="2">
    <source>
        <dbReference type="EMBL" id="KAJ8312834.1"/>
    </source>
</evidence>
<keyword evidence="3" id="KW-1185">Reference proteome</keyword>
<sequence length="364" mass="42010">MVDITKSNFDEHFASIETAIAEADFIALDTEFTGLLIDNENKNSLFDTCAERYTKLRESATQFTICQIGLSAFKKDPEENKNLDEKIQIEKMSIEKRRNLEECDAKERDESFLKSHLGFSRVFKLLTSHKKFYRPLPEKFEDFKNGLHELFPVIFDTKHISAKLRKPLQDSTLLKKTFLIELYNQLESTKGQQYVIHSPSIVHSEEDSRYNTDSDFIHQAGYDAYLCGYVFLRLSHIVTFQDFKSTEVAPCTFRRYLQEMGDYKNNINVIRAAYLPIHIVYIQNIADKDPKPIKPKLLFVKSLQPSYRLDAKQLAQWFSPYGAVDIKLDGSKRALVATGNYYRAGAIASGGLCLWVLFSSRKEK</sequence>
<dbReference type="InterPro" id="IPR036397">
    <property type="entry name" value="RNaseH_sf"/>
</dbReference>
<comment type="similarity">
    <text evidence="1">Belongs to the CAF1 family.</text>
</comment>
<dbReference type="Proteomes" id="UP001217089">
    <property type="component" value="Unassembled WGS sequence"/>
</dbReference>
<proteinExistence type="inferred from homology"/>
<dbReference type="Pfam" id="PF04857">
    <property type="entry name" value="CAF1"/>
    <property type="match status" value="2"/>
</dbReference>
<dbReference type="InterPro" id="IPR012337">
    <property type="entry name" value="RNaseH-like_sf"/>
</dbReference>
<dbReference type="SUPFAM" id="SSF53098">
    <property type="entry name" value="Ribonuclease H-like"/>
    <property type="match status" value="1"/>
</dbReference>